<name>A0ABT4A6T3_9BACT</name>
<evidence type="ECO:0000313" key="7">
    <source>
        <dbReference type="EMBL" id="MCY1077357.1"/>
    </source>
</evidence>
<comment type="caution">
    <text evidence="7">The sequence shown here is derived from an EMBL/GenBank/DDBJ whole genome shotgun (WGS) entry which is preliminary data.</text>
</comment>
<dbReference type="RefSeq" id="WP_267536191.1">
    <property type="nucleotide sequence ID" value="NZ_JAPNKA010000001.1"/>
</dbReference>
<keyword evidence="1" id="KW-0285">Flavoprotein</keyword>
<evidence type="ECO:0000259" key="6">
    <source>
        <dbReference type="Pfam" id="PF01593"/>
    </source>
</evidence>
<sequence length="535" mass="58032">MDATRRAVVIGTGAGGLAAAGFLARFGFDVTAVEQGHQLGGSLAPFERQGFTFDVGINYVGQCRPGQPMYEQLAELGIDPSALFSELEPDGFDIYRFPGFEVRNCAGLDRFHDRLRALFPTEEAGLAAVFETVAGMRELMALGTLPHRGRLHASDLAPLRLLPRLWHWSRKTWGDFLQHHLKDERARAALSAMCGDWGLPPGRASAMAALGVIADYSDGAFFPKGGGGALLGALVDAARGHGVTFRTHVAARRILVSRGCVTGVELEDGEPLVADVVVSDVDPTVTLGHLVEPEHLPARLRARVARTEPSLGMVVVYLGLRRDLRQHGMSAANLWSYPSVDLDGLFEPLSRGELPPELFLFLSSNSLKDTTGSLAPPGCSTLEVMTFVPEAMFERWASLPVSARGADYHALKEQLADRMLREVEARFPGLVGDIVVREVATPLTWIDSLRAPHGGTYGPAMTPLQAGRFRFRTRTPVEGLFLAGQGVLSMGISPVLLSGRLAARAAERFTERRGRLRHHLGEGQTWHSEAEAPPF</sequence>
<reference evidence="7 8" key="1">
    <citation type="submission" date="2022-11" db="EMBL/GenBank/DDBJ databases">
        <title>Minimal conservation of predation-associated metabolite biosynthetic gene clusters underscores biosynthetic potential of Myxococcota including descriptions for ten novel species: Archangium lansinium sp. nov., Myxococcus landrumus sp. nov., Nannocystis bai.</title>
        <authorList>
            <person name="Ahearne A."/>
            <person name="Stevens C."/>
            <person name="Phillips K."/>
        </authorList>
    </citation>
    <scope>NUCLEOTIDE SEQUENCE [LARGE SCALE GENOMIC DNA]</scope>
    <source>
        <strain evidence="7 8">MIWBW</strain>
    </source>
</reference>
<evidence type="ECO:0000256" key="1">
    <source>
        <dbReference type="ARBA" id="ARBA00022630"/>
    </source>
</evidence>
<dbReference type="InterPro" id="IPR036188">
    <property type="entry name" value="FAD/NAD-bd_sf"/>
</dbReference>
<accession>A0ABT4A6T3</accession>
<keyword evidence="2" id="KW-0732">Signal</keyword>
<proteinExistence type="predicted"/>
<feature type="domain" description="Amine oxidase" evidence="6">
    <location>
        <begin position="15"/>
        <end position="505"/>
    </location>
</feature>
<evidence type="ECO:0000256" key="5">
    <source>
        <dbReference type="ARBA" id="ARBA00023027"/>
    </source>
</evidence>
<dbReference type="PANTHER" id="PTHR46091:SF3">
    <property type="entry name" value="AMINE OXIDASE DOMAIN-CONTAINING PROTEIN"/>
    <property type="match status" value="1"/>
</dbReference>
<dbReference type="SUPFAM" id="SSF51905">
    <property type="entry name" value="FAD/NAD(P)-binding domain"/>
    <property type="match status" value="1"/>
</dbReference>
<evidence type="ECO:0000256" key="4">
    <source>
        <dbReference type="ARBA" id="ARBA00022857"/>
    </source>
</evidence>
<keyword evidence="8" id="KW-1185">Reference proteome</keyword>
<evidence type="ECO:0000313" key="8">
    <source>
        <dbReference type="Proteomes" id="UP001207654"/>
    </source>
</evidence>
<evidence type="ECO:0000256" key="3">
    <source>
        <dbReference type="ARBA" id="ARBA00022827"/>
    </source>
</evidence>
<keyword evidence="4" id="KW-0521">NADP</keyword>
<evidence type="ECO:0000256" key="2">
    <source>
        <dbReference type="ARBA" id="ARBA00022729"/>
    </source>
</evidence>
<dbReference type="InterPro" id="IPR052206">
    <property type="entry name" value="Retinol_saturase"/>
</dbReference>
<dbReference type="Gene3D" id="3.50.50.60">
    <property type="entry name" value="FAD/NAD(P)-binding domain"/>
    <property type="match status" value="2"/>
</dbReference>
<keyword evidence="3" id="KW-0274">FAD</keyword>
<keyword evidence="5" id="KW-0520">NAD</keyword>
<dbReference type="PANTHER" id="PTHR46091">
    <property type="entry name" value="BLR7054 PROTEIN"/>
    <property type="match status" value="1"/>
</dbReference>
<organism evidence="7 8">
    <name type="scientific">Archangium lansingense</name>
    <dbReference type="NCBI Taxonomy" id="2995310"/>
    <lineage>
        <taxon>Bacteria</taxon>
        <taxon>Pseudomonadati</taxon>
        <taxon>Myxococcota</taxon>
        <taxon>Myxococcia</taxon>
        <taxon>Myxococcales</taxon>
        <taxon>Cystobacterineae</taxon>
        <taxon>Archangiaceae</taxon>
        <taxon>Archangium</taxon>
    </lineage>
</organism>
<dbReference type="Proteomes" id="UP001207654">
    <property type="component" value="Unassembled WGS sequence"/>
</dbReference>
<protein>
    <submittedName>
        <fullName evidence="7">NAD(P)/FAD-dependent oxidoreductase</fullName>
    </submittedName>
</protein>
<dbReference type="InterPro" id="IPR002937">
    <property type="entry name" value="Amino_oxidase"/>
</dbReference>
<gene>
    <name evidence="7" type="ORF">OV287_23075</name>
</gene>
<dbReference type="EMBL" id="JAPNKA010000001">
    <property type="protein sequence ID" value="MCY1077357.1"/>
    <property type="molecule type" value="Genomic_DNA"/>
</dbReference>
<dbReference type="Pfam" id="PF01593">
    <property type="entry name" value="Amino_oxidase"/>
    <property type="match status" value="1"/>
</dbReference>